<dbReference type="PANTHER" id="PTHR35446:SF2">
    <property type="entry name" value="CARBOXYMUCONOLACTONE DECARBOXYLASE-LIKE DOMAIN-CONTAINING PROTEIN"/>
    <property type="match status" value="1"/>
</dbReference>
<dbReference type="Gene3D" id="1.20.1290.10">
    <property type="entry name" value="AhpD-like"/>
    <property type="match status" value="1"/>
</dbReference>
<dbReference type="InterPro" id="IPR029032">
    <property type="entry name" value="AhpD-like"/>
</dbReference>
<dbReference type="GO" id="GO:0051920">
    <property type="term" value="F:peroxiredoxin activity"/>
    <property type="evidence" value="ECO:0007669"/>
    <property type="project" value="InterPro"/>
</dbReference>
<name>A0A5R8YXQ3_9ACTN</name>
<dbReference type="InterPro" id="IPR003779">
    <property type="entry name" value="CMD-like"/>
</dbReference>
<feature type="domain" description="Orc1-like AAA ATPase" evidence="2">
    <location>
        <begin position="4"/>
        <end position="87"/>
    </location>
</feature>
<sequence>MELWERSGQLELLGDLLRGTAHGGRVAVVAGEAGIGKSVLVTEFARRCGPAAWVLWGGCDRLITPRALGPLHDIGRQTGGALAERLSTGATQEELFTAFTGRDLRPRATPDESPLYEAERSARGYVPNYLRVLALRPEVYGAWLRLAEEVRAGMDLRRYELVTLTAARSLGSSYCGLAHAAVLLERFYDDTELRSIMTDRRDAGLAPVDVAVMDFADRVARDPTGVTEGDVAVLRGHGLTDADILQIVLAVCLRRFFSGVLSAVGAVPDPVFDGLPAGVRAAFGGTAETF</sequence>
<dbReference type="Pfam" id="PF02627">
    <property type="entry name" value="CMD"/>
    <property type="match status" value="1"/>
</dbReference>
<accession>A0A5R8YXQ3</accession>
<evidence type="ECO:0000313" key="3">
    <source>
        <dbReference type="EMBL" id="TLP57915.1"/>
    </source>
</evidence>
<reference evidence="3" key="1">
    <citation type="submission" date="2019-05" db="EMBL/GenBank/DDBJ databases">
        <title>Isolation, diversity and antifungal activity of Actinobacteria from wheat.</title>
        <authorList>
            <person name="Yu B."/>
        </authorList>
    </citation>
    <scope>NUCLEOTIDE SEQUENCE [LARGE SCALE GENOMIC DNA]</scope>
    <source>
        <strain evidence="3">NEAU-HEGS1-5</strain>
    </source>
</reference>
<evidence type="ECO:0000259" key="1">
    <source>
        <dbReference type="Pfam" id="PF02627"/>
    </source>
</evidence>
<dbReference type="SUPFAM" id="SSF69118">
    <property type="entry name" value="AhpD-like"/>
    <property type="match status" value="1"/>
</dbReference>
<dbReference type="InterPro" id="IPR041664">
    <property type="entry name" value="AAA_16"/>
</dbReference>
<feature type="domain" description="Carboxymuconolactone decarboxylase-like" evidence="1">
    <location>
        <begin position="137"/>
        <end position="216"/>
    </location>
</feature>
<dbReference type="Pfam" id="PF13191">
    <property type="entry name" value="AAA_16"/>
    <property type="match status" value="1"/>
</dbReference>
<evidence type="ECO:0000259" key="2">
    <source>
        <dbReference type="Pfam" id="PF13191"/>
    </source>
</evidence>
<protein>
    <submittedName>
        <fullName evidence="3">Uncharacterized protein</fullName>
    </submittedName>
</protein>
<proteinExistence type="predicted"/>
<dbReference type="EMBL" id="VANP01000007">
    <property type="protein sequence ID" value="TLP57915.1"/>
    <property type="molecule type" value="Genomic_DNA"/>
</dbReference>
<organism evidence="3 4">
    <name type="scientific">Microbispora triticiradicis</name>
    <dbReference type="NCBI Taxonomy" id="2200763"/>
    <lineage>
        <taxon>Bacteria</taxon>
        <taxon>Bacillati</taxon>
        <taxon>Actinomycetota</taxon>
        <taxon>Actinomycetes</taxon>
        <taxon>Streptosporangiales</taxon>
        <taxon>Streptosporangiaceae</taxon>
        <taxon>Microbispora</taxon>
    </lineage>
</organism>
<comment type="caution">
    <text evidence="3">The sequence shown here is derived from an EMBL/GenBank/DDBJ whole genome shotgun (WGS) entry which is preliminary data.</text>
</comment>
<keyword evidence="4" id="KW-1185">Reference proteome</keyword>
<dbReference type="AlphaFoldDB" id="A0A5R8YXQ3"/>
<evidence type="ECO:0000313" key="4">
    <source>
        <dbReference type="Proteomes" id="UP000309033"/>
    </source>
</evidence>
<gene>
    <name evidence="3" type="ORF">FED44_20400</name>
</gene>
<dbReference type="OrthoDB" id="153253at2"/>
<dbReference type="PANTHER" id="PTHR35446">
    <property type="entry name" value="SI:CH211-175M2.5"/>
    <property type="match status" value="1"/>
</dbReference>
<dbReference type="Proteomes" id="UP000309033">
    <property type="component" value="Unassembled WGS sequence"/>
</dbReference>